<dbReference type="InterPro" id="IPR014710">
    <property type="entry name" value="RmlC-like_jellyroll"/>
</dbReference>
<dbReference type="SUPFAM" id="SSF51215">
    <property type="entry name" value="Regulatory protein AraC"/>
    <property type="match status" value="1"/>
</dbReference>
<dbReference type="GO" id="GO:0003700">
    <property type="term" value="F:DNA-binding transcription factor activity"/>
    <property type="evidence" value="ECO:0007669"/>
    <property type="project" value="InterPro"/>
</dbReference>
<dbReference type="InterPro" id="IPR009057">
    <property type="entry name" value="Homeodomain-like_sf"/>
</dbReference>
<dbReference type="InterPro" id="IPR018060">
    <property type="entry name" value="HTH_AraC"/>
</dbReference>
<feature type="domain" description="HTH araC/xylS-type" evidence="4">
    <location>
        <begin position="166"/>
        <end position="264"/>
    </location>
</feature>
<dbReference type="Gene3D" id="2.60.120.10">
    <property type="entry name" value="Jelly Rolls"/>
    <property type="match status" value="1"/>
</dbReference>
<dbReference type="InterPro" id="IPR013096">
    <property type="entry name" value="Cupin_2"/>
</dbReference>
<reference evidence="5 6" key="1">
    <citation type="submission" date="2020-01" db="EMBL/GenBank/DDBJ databases">
        <title>Genome analysis of Anaerocolumna sp. CBA3638.</title>
        <authorList>
            <person name="Kim J."/>
            <person name="Roh S.W."/>
        </authorList>
    </citation>
    <scope>NUCLEOTIDE SEQUENCE [LARGE SCALE GENOMIC DNA]</scope>
    <source>
        <strain evidence="5 6">CBA3638</strain>
    </source>
</reference>
<keyword evidence="1" id="KW-0805">Transcription regulation</keyword>
<sequence>MIPFYETTDNALRTFYTTKFNFPSHLHSHLELLYVKTGEIIVTIHGETKRLREGDFAVIFPNVIHSYNSETSDNQIESRILIAICGINLTGEFLKKVTRYYPGNPFITSGNLHENVIYAMEQLEIERRDGQDLSACAALLQLILARCIPVLDLIKNNDMPSYDLTGKIVTFVSEYFQEPLTLSILAEHLNVSKYHLSRIFSTKLNTSFNKYLNNIRLDYAITLMQLTDYSLTQISMDSGFESQRTFNRAFLEVFHLSPSEYRQNTKRTKS</sequence>
<evidence type="ECO:0000313" key="6">
    <source>
        <dbReference type="Proteomes" id="UP000464314"/>
    </source>
</evidence>
<keyword evidence="3" id="KW-0804">Transcription</keyword>
<dbReference type="Proteomes" id="UP000464314">
    <property type="component" value="Chromosome"/>
</dbReference>
<gene>
    <name evidence="5" type="ORF">Ana3638_24490</name>
</gene>
<dbReference type="RefSeq" id="WP_161840360.1">
    <property type="nucleotide sequence ID" value="NZ_CP048000.1"/>
</dbReference>
<dbReference type="EMBL" id="CP048000">
    <property type="protein sequence ID" value="QHQ63549.1"/>
    <property type="molecule type" value="Genomic_DNA"/>
</dbReference>
<proteinExistence type="predicted"/>
<accession>A0A6P1TTL6</accession>
<dbReference type="GO" id="GO:0043565">
    <property type="term" value="F:sequence-specific DNA binding"/>
    <property type="evidence" value="ECO:0007669"/>
    <property type="project" value="InterPro"/>
</dbReference>
<dbReference type="AlphaFoldDB" id="A0A6P1TTL6"/>
<evidence type="ECO:0000313" key="5">
    <source>
        <dbReference type="EMBL" id="QHQ63549.1"/>
    </source>
</evidence>
<evidence type="ECO:0000256" key="1">
    <source>
        <dbReference type="ARBA" id="ARBA00023015"/>
    </source>
</evidence>
<dbReference type="Gene3D" id="1.10.10.60">
    <property type="entry name" value="Homeodomain-like"/>
    <property type="match status" value="2"/>
</dbReference>
<organism evidence="5 6">
    <name type="scientific">Anaerocolumna sedimenticola</name>
    <dbReference type="NCBI Taxonomy" id="2696063"/>
    <lineage>
        <taxon>Bacteria</taxon>
        <taxon>Bacillati</taxon>
        <taxon>Bacillota</taxon>
        <taxon>Clostridia</taxon>
        <taxon>Lachnospirales</taxon>
        <taxon>Lachnospiraceae</taxon>
        <taxon>Anaerocolumna</taxon>
    </lineage>
</organism>
<keyword evidence="6" id="KW-1185">Reference proteome</keyword>
<dbReference type="Pfam" id="PF07883">
    <property type="entry name" value="Cupin_2"/>
    <property type="match status" value="1"/>
</dbReference>
<name>A0A6P1TTL6_9FIRM</name>
<dbReference type="InterPro" id="IPR037923">
    <property type="entry name" value="HTH-like"/>
</dbReference>
<dbReference type="PANTHER" id="PTHR43280">
    <property type="entry name" value="ARAC-FAMILY TRANSCRIPTIONAL REGULATOR"/>
    <property type="match status" value="1"/>
</dbReference>
<protein>
    <submittedName>
        <fullName evidence="5">Helix-turn-helix domain-containing protein</fullName>
    </submittedName>
</protein>
<dbReference type="KEGG" id="anr:Ana3638_24490"/>
<evidence type="ECO:0000256" key="3">
    <source>
        <dbReference type="ARBA" id="ARBA00023163"/>
    </source>
</evidence>
<dbReference type="Pfam" id="PF12833">
    <property type="entry name" value="HTH_18"/>
    <property type="match status" value="1"/>
</dbReference>
<dbReference type="SMART" id="SM00342">
    <property type="entry name" value="HTH_ARAC"/>
    <property type="match status" value="1"/>
</dbReference>
<evidence type="ECO:0000259" key="4">
    <source>
        <dbReference type="PROSITE" id="PS01124"/>
    </source>
</evidence>
<dbReference type="PANTHER" id="PTHR43280:SF2">
    <property type="entry name" value="HTH-TYPE TRANSCRIPTIONAL REGULATOR EXSA"/>
    <property type="match status" value="1"/>
</dbReference>
<evidence type="ECO:0000256" key="2">
    <source>
        <dbReference type="ARBA" id="ARBA00023125"/>
    </source>
</evidence>
<dbReference type="SUPFAM" id="SSF46689">
    <property type="entry name" value="Homeodomain-like"/>
    <property type="match status" value="2"/>
</dbReference>
<dbReference type="PROSITE" id="PS01124">
    <property type="entry name" value="HTH_ARAC_FAMILY_2"/>
    <property type="match status" value="1"/>
</dbReference>
<keyword evidence="2" id="KW-0238">DNA-binding</keyword>